<dbReference type="PANTHER" id="PTHR28243">
    <property type="entry name" value="AGL049CP"/>
    <property type="match status" value="1"/>
</dbReference>
<gene>
    <name evidence="2" type="ORF">VTK73DRAFT_757</name>
</gene>
<evidence type="ECO:0000313" key="3">
    <source>
        <dbReference type="Proteomes" id="UP001586593"/>
    </source>
</evidence>
<accession>A0ABR3XDU6</accession>
<proteinExistence type="predicted"/>
<feature type="domain" description="Pyridoxamine 5'-phosphate oxidase Alr4036 family FMN-binding" evidence="1">
    <location>
        <begin position="30"/>
        <end position="166"/>
    </location>
</feature>
<dbReference type="Pfam" id="PF12766">
    <property type="entry name" value="Pyridox_oxase_2"/>
    <property type="match status" value="1"/>
</dbReference>
<dbReference type="PANTHER" id="PTHR28243:SF1">
    <property type="entry name" value="PYRIDOXAMINE 5'-PHOSPHATE OXIDASE ALR4036 FAMILY FMN-BINDING DOMAIN-CONTAINING PROTEIN"/>
    <property type="match status" value="1"/>
</dbReference>
<sequence>MIIRTRPGVPDFLVRRSRVTRMLSHASAPAPWRELFLEHINTMPQPTFALSTLHPVPASETATPSPSSLPVVPRARTCICRGLWGTLPANTQNPAPRNPPIWESDLPVLTTDARSEKAAELVDTAGSAGLAVSAAGATGGGGPIEAVFWADRAMTQWRIRGTALILGPDVEGAAGKPVRDLLLSRMRRTDQRQGVGGRTEDWSWSREVTAHFGNLSPIMRGTFRGPPPGSSVAIPPEPGQRLGQEVHDLEDELARANFRVVVIVPTEVDQVDLSDQKRPRRWLFTYRGQSREAKLPGGEVIGEWEKVEVWP</sequence>
<evidence type="ECO:0000259" key="1">
    <source>
        <dbReference type="Pfam" id="PF12766"/>
    </source>
</evidence>
<comment type="caution">
    <text evidence="2">The sequence shown here is derived from an EMBL/GenBank/DDBJ whole genome shotgun (WGS) entry which is preliminary data.</text>
</comment>
<reference evidence="2 3" key="1">
    <citation type="journal article" date="2024" name="Commun. Biol.">
        <title>Comparative genomic analysis of thermophilic fungi reveals convergent evolutionary adaptations and gene losses.</title>
        <authorList>
            <person name="Steindorff A.S."/>
            <person name="Aguilar-Pontes M.V."/>
            <person name="Robinson A.J."/>
            <person name="Andreopoulos B."/>
            <person name="LaButti K."/>
            <person name="Kuo A."/>
            <person name="Mondo S."/>
            <person name="Riley R."/>
            <person name="Otillar R."/>
            <person name="Haridas S."/>
            <person name="Lipzen A."/>
            <person name="Grimwood J."/>
            <person name="Schmutz J."/>
            <person name="Clum A."/>
            <person name="Reid I.D."/>
            <person name="Moisan M.C."/>
            <person name="Butler G."/>
            <person name="Nguyen T.T.M."/>
            <person name="Dewar K."/>
            <person name="Conant G."/>
            <person name="Drula E."/>
            <person name="Henrissat B."/>
            <person name="Hansel C."/>
            <person name="Singer S."/>
            <person name="Hutchinson M.I."/>
            <person name="de Vries R.P."/>
            <person name="Natvig D.O."/>
            <person name="Powell A.J."/>
            <person name="Tsang A."/>
            <person name="Grigoriev I.V."/>
        </authorList>
    </citation>
    <scope>NUCLEOTIDE SEQUENCE [LARGE SCALE GENOMIC DNA]</scope>
    <source>
        <strain evidence="2 3">ATCC 24622</strain>
    </source>
</reference>
<organism evidence="2 3">
    <name type="scientific">Phialemonium thermophilum</name>
    <dbReference type="NCBI Taxonomy" id="223376"/>
    <lineage>
        <taxon>Eukaryota</taxon>
        <taxon>Fungi</taxon>
        <taxon>Dikarya</taxon>
        <taxon>Ascomycota</taxon>
        <taxon>Pezizomycotina</taxon>
        <taxon>Sordariomycetes</taxon>
        <taxon>Sordariomycetidae</taxon>
        <taxon>Cephalothecales</taxon>
        <taxon>Cephalothecaceae</taxon>
        <taxon>Phialemonium</taxon>
    </lineage>
</organism>
<protein>
    <recommendedName>
        <fullName evidence="1">Pyridoxamine 5'-phosphate oxidase Alr4036 family FMN-binding domain-containing protein</fullName>
    </recommendedName>
</protein>
<dbReference type="InterPro" id="IPR024624">
    <property type="entry name" value="Pyridox_Oxase_Alr4036_FMN-bd"/>
</dbReference>
<dbReference type="InterPro" id="IPR012349">
    <property type="entry name" value="Split_barrel_FMN-bd"/>
</dbReference>
<dbReference type="Proteomes" id="UP001586593">
    <property type="component" value="Unassembled WGS sequence"/>
</dbReference>
<keyword evidence="3" id="KW-1185">Reference proteome</keyword>
<dbReference type="EMBL" id="JAZHXJ010000117">
    <property type="protein sequence ID" value="KAL1873794.1"/>
    <property type="molecule type" value="Genomic_DNA"/>
</dbReference>
<dbReference type="Gene3D" id="2.30.110.10">
    <property type="entry name" value="Electron Transport, Fmn-binding Protein, Chain A"/>
    <property type="match status" value="1"/>
</dbReference>
<evidence type="ECO:0000313" key="2">
    <source>
        <dbReference type="EMBL" id="KAL1873794.1"/>
    </source>
</evidence>
<dbReference type="SUPFAM" id="SSF50475">
    <property type="entry name" value="FMN-binding split barrel"/>
    <property type="match status" value="1"/>
</dbReference>
<name>A0ABR3XDU6_9PEZI</name>